<evidence type="ECO:0008006" key="4">
    <source>
        <dbReference type="Google" id="ProtNLM"/>
    </source>
</evidence>
<dbReference type="Proteomes" id="UP000383932">
    <property type="component" value="Unassembled WGS sequence"/>
</dbReference>
<accession>A0A5N5QP07</accession>
<proteinExistence type="predicted"/>
<dbReference type="AlphaFoldDB" id="A0A5N5QP07"/>
<organism evidence="2 3">
    <name type="scientific">Ceratobasidium theobromae</name>
    <dbReference type="NCBI Taxonomy" id="1582974"/>
    <lineage>
        <taxon>Eukaryota</taxon>
        <taxon>Fungi</taxon>
        <taxon>Dikarya</taxon>
        <taxon>Basidiomycota</taxon>
        <taxon>Agaricomycotina</taxon>
        <taxon>Agaricomycetes</taxon>
        <taxon>Cantharellales</taxon>
        <taxon>Ceratobasidiaceae</taxon>
        <taxon>Ceratobasidium</taxon>
    </lineage>
</organism>
<comment type="caution">
    <text evidence="2">The sequence shown here is derived from an EMBL/GenBank/DDBJ whole genome shotgun (WGS) entry which is preliminary data.</text>
</comment>
<evidence type="ECO:0000256" key="1">
    <source>
        <dbReference type="SAM" id="SignalP"/>
    </source>
</evidence>
<evidence type="ECO:0000313" key="2">
    <source>
        <dbReference type="EMBL" id="KAB5593500.1"/>
    </source>
</evidence>
<feature type="chain" id="PRO_5024322385" description="Effector protein" evidence="1">
    <location>
        <begin position="24"/>
        <end position="218"/>
    </location>
</feature>
<sequence length="218" mass="23912">MFSIVSRVVSLACVAFIVGSFSARTGVVAVSSIYYNPSPNVPKAFTNWLLKIVYPLSESRVDADGHKFVDTFAGHGANGTLIIGKNVWKGADELLSAWVAVPKLLHSLEHFPSDVYWDGGSKYVVFGLVKYNQLDGVCSQKSYATQFIFDTWGRYDGHLVKYHDWTSVYGVPGDLDCNVTWDGAGNQPPSLFEIDVSPELKVPRSVAGDPLVHMHLGL</sequence>
<gene>
    <name evidence="2" type="ORF">CTheo_3048</name>
</gene>
<dbReference type="OrthoDB" id="3167339at2759"/>
<keyword evidence="1" id="KW-0732">Signal</keyword>
<feature type="signal peptide" evidence="1">
    <location>
        <begin position="1"/>
        <end position="23"/>
    </location>
</feature>
<keyword evidence="3" id="KW-1185">Reference proteome</keyword>
<evidence type="ECO:0000313" key="3">
    <source>
        <dbReference type="Proteomes" id="UP000383932"/>
    </source>
</evidence>
<name>A0A5N5QP07_9AGAM</name>
<protein>
    <recommendedName>
        <fullName evidence="4">Effector protein</fullName>
    </recommendedName>
</protein>
<dbReference type="EMBL" id="SSOP01000036">
    <property type="protein sequence ID" value="KAB5593500.1"/>
    <property type="molecule type" value="Genomic_DNA"/>
</dbReference>
<reference evidence="2 3" key="1">
    <citation type="journal article" date="2019" name="Fungal Biol. Biotechnol.">
        <title>Draft genome sequence of fastidious pathogen Ceratobasidium theobromae, which causes vascular-streak dieback in Theobroma cacao.</title>
        <authorList>
            <person name="Ali S.S."/>
            <person name="Asman A."/>
            <person name="Shao J."/>
            <person name="Firmansyah A.P."/>
            <person name="Susilo A.W."/>
            <person name="Rosmana A."/>
            <person name="McMahon P."/>
            <person name="Junaid M."/>
            <person name="Guest D."/>
            <person name="Kheng T.Y."/>
            <person name="Meinhardt L.W."/>
            <person name="Bailey B.A."/>
        </authorList>
    </citation>
    <scope>NUCLEOTIDE SEQUENCE [LARGE SCALE GENOMIC DNA]</scope>
    <source>
        <strain evidence="2 3">CT2</strain>
    </source>
</reference>